<gene>
    <name evidence="1" type="ORF">Indivirus_13_2</name>
</gene>
<dbReference type="EMBL" id="KY684097">
    <property type="protein sequence ID" value="ARF10088.1"/>
    <property type="molecule type" value="Genomic_DNA"/>
</dbReference>
<sequence length="127" mass="15158">MNNTDDQVIKIDKTSDKYKVALKFVNKILTNIGNDEIDDLTKFVDIDREDIIKEVNRKTLDEMEKEIFALYNKKKCGYYRKTDAIVLNCLRGIMKEAGFEFNYEQKDKYETINDKKYRKTFLLYSIK</sequence>
<organism evidence="1">
    <name type="scientific">Indivirus ILV1</name>
    <dbReference type="NCBI Taxonomy" id="1977633"/>
    <lineage>
        <taxon>Viruses</taxon>
        <taxon>Varidnaviria</taxon>
        <taxon>Bamfordvirae</taxon>
        <taxon>Nucleocytoviricota</taxon>
        <taxon>Megaviricetes</taxon>
        <taxon>Imitervirales</taxon>
        <taxon>Mimiviridae</taxon>
        <taxon>Klosneuvirinae</taxon>
        <taxon>Indivirus</taxon>
    </lineage>
</organism>
<accession>A0A1V0SEL3</accession>
<name>A0A1V0SEL3_9VIRU</name>
<reference evidence="1" key="1">
    <citation type="journal article" date="2017" name="Science">
        <title>Giant viruses with an expanded complement of translation system components.</title>
        <authorList>
            <person name="Schulz F."/>
            <person name="Yutin N."/>
            <person name="Ivanova N.N."/>
            <person name="Ortega D.R."/>
            <person name="Lee T.K."/>
            <person name="Vierheilig J."/>
            <person name="Daims H."/>
            <person name="Horn M."/>
            <person name="Wagner M."/>
            <person name="Jensen G.J."/>
            <person name="Kyrpides N.C."/>
            <person name="Koonin E.V."/>
            <person name="Woyke T."/>
        </authorList>
    </citation>
    <scope>NUCLEOTIDE SEQUENCE</scope>
    <source>
        <strain evidence="1">ILV1</strain>
    </source>
</reference>
<evidence type="ECO:0000313" key="1">
    <source>
        <dbReference type="EMBL" id="ARF10088.1"/>
    </source>
</evidence>
<protein>
    <submittedName>
        <fullName evidence="1">Uncharacterized protein</fullName>
    </submittedName>
</protein>
<proteinExistence type="predicted"/>